<dbReference type="PANTHER" id="PTHR33653:SF1">
    <property type="entry name" value="RIBONUCLEASE VAPC2"/>
    <property type="match status" value="1"/>
</dbReference>
<dbReference type="InterPro" id="IPR050556">
    <property type="entry name" value="Type_II_TA_system_RNase"/>
</dbReference>
<keyword evidence="11" id="KW-1185">Reference proteome</keyword>
<evidence type="ECO:0000256" key="3">
    <source>
        <dbReference type="ARBA" id="ARBA00022722"/>
    </source>
</evidence>
<sequence length="131" mass="14518">MIVDTSAIIAIVFGEPEKDLFLSRLAVAEHPRMSAGSWIELEIVAISRGTPAIAYEIEMLFQTFDIAIEAVSREQARIGREAYRRFGRGIGHRADLNFGDCFAYALAKETGEPLLFKGDDFAHTDVIAAIR</sequence>
<evidence type="ECO:0000256" key="5">
    <source>
        <dbReference type="ARBA" id="ARBA00022801"/>
    </source>
</evidence>
<dbReference type="Pfam" id="PF01850">
    <property type="entry name" value="PIN"/>
    <property type="match status" value="1"/>
</dbReference>
<protein>
    <recommendedName>
        <fullName evidence="8">Ribonuclease VapC</fullName>
        <shortName evidence="8">RNase VapC</shortName>
        <ecNumber evidence="8">3.1.-.-</ecNumber>
    </recommendedName>
    <alternativeName>
        <fullName evidence="8">Toxin VapC</fullName>
    </alternativeName>
</protein>
<dbReference type="EC" id="3.1.-.-" evidence="8"/>
<dbReference type="PANTHER" id="PTHR33653">
    <property type="entry name" value="RIBONUCLEASE VAPC2"/>
    <property type="match status" value="1"/>
</dbReference>
<comment type="similarity">
    <text evidence="7 8">Belongs to the PINc/VapC protein family.</text>
</comment>
<dbReference type="CDD" id="cd09871">
    <property type="entry name" value="PIN_MtVapC28-VapC30-like"/>
    <property type="match status" value="1"/>
</dbReference>
<dbReference type="InterPro" id="IPR002716">
    <property type="entry name" value="PIN_dom"/>
</dbReference>
<dbReference type="EMBL" id="JAELXS010000001">
    <property type="protein sequence ID" value="MBJ6120622.1"/>
    <property type="molecule type" value="Genomic_DNA"/>
</dbReference>
<comment type="caution">
    <text evidence="10">The sequence shown here is derived from an EMBL/GenBank/DDBJ whole genome shotgun (WGS) entry which is preliminary data.</text>
</comment>
<evidence type="ECO:0000259" key="9">
    <source>
        <dbReference type="Pfam" id="PF01850"/>
    </source>
</evidence>
<dbReference type="InterPro" id="IPR022907">
    <property type="entry name" value="VapC_family"/>
</dbReference>
<evidence type="ECO:0000256" key="7">
    <source>
        <dbReference type="ARBA" id="ARBA00038093"/>
    </source>
</evidence>
<evidence type="ECO:0000256" key="6">
    <source>
        <dbReference type="ARBA" id="ARBA00022842"/>
    </source>
</evidence>
<feature type="binding site" evidence="8">
    <location>
        <position position="4"/>
    </location>
    <ligand>
        <name>Mg(2+)</name>
        <dbReference type="ChEBI" id="CHEBI:18420"/>
    </ligand>
</feature>
<evidence type="ECO:0000256" key="2">
    <source>
        <dbReference type="ARBA" id="ARBA00022649"/>
    </source>
</evidence>
<evidence type="ECO:0000256" key="8">
    <source>
        <dbReference type="HAMAP-Rule" id="MF_00265"/>
    </source>
</evidence>
<accession>A0ABS0XKS4</accession>
<keyword evidence="3 8" id="KW-0540">Nuclease</keyword>
<organism evidence="10 11">
    <name type="scientific">Sphingomonas mollis</name>
    <dbReference type="NCBI Taxonomy" id="2795726"/>
    <lineage>
        <taxon>Bacteria</taxon>
        <taxon>Pseudomonadati</taxon>
        <taxon>Pseudomonadota</taxon>
        <taxon>Alphaproteobacteria</taxon>
        <taxon>Sphingomonadales</taxon>
        <taxon>Sphingomonadaceae</taxon>
        <taxon>Sphingomonas</taxon>
    </lineage>
</organism>
<dbReference type="Gene3D" id="3.40.50.1010">
    <property type="entry name" value="5'-nuclease"/>
    <property type="match status" value="1"/>
</dbReference>
<proteinExistence type="inferred from homology"/>
<dbReference type="RefSeq" id="WP_199034619.1">
    <property type="nucleotide sequence ID" value="NZ_JAELXS010000001.1"/>
</dbReference>
<keyword evidence="4 8" id="KW-0479">Metal-binding</keyword>
<comment type="cofactor">
    <cofactor evidence="1 8">
        <name>Mg(2+)</name>
        <dbReference type="ChEBI" id="CHEBI:18420"/>
    </cofactor>
</comment>
<dbReference type="InterPro" id="IPR029060">
    <property type="entry name" value="PIN-like_dom_sf"/>
</dbReference>
<evidence type="ECO:0000313" key="11">
    <source>
        <dbReference type="Proteomes" id="UP000640426"/>
    </source>
</evidence>
<dbReference type="Proteomes" id="UP000640426">
    <property type="component" value="Unassembled WGS sequence"/>
</dbReference>
<evidence type="ECO:0000256" key="4">
    <source>
        <dbReference type="ARBA" id="ARBA00022723"/>
    </source>
</evidence>
<dbReference type="SUPFAM" id="SSF88723">
    <property type="entry name" value="PIN domain-like"/>
    <property type="match status" value="1"/>
</dbReference>
<comment type="function">
    <text evidence="8">Toxic component of a toxin-antitoxin (TA) system. An RNase.</text>
</comment>
<evidence type="ECO:0000313" key="10">
    <source>
        <dbReference type="EMBL" id="MBJ6120622.1"/>
    </source>
</evidence>
<keyword evidence="6 8" id="KW-0460">Magnesium</keyword>
<keyword evidence="5 8" id="KW-0378">Hydrolase</keyword>
<name>A0ABS0XKS4_9SPHN</name>
<keyword evidence="2 8" id="KW-1277">Toxin-antitoxin system</keyword>
<dbReference type="HAMAP" id="MF_00265">
    <property type="entry name" value="VapC_Nob1"/>
    <property type="match status" value="1"/>
</dbReference>
<reference evidence="11" key="1">
    <citation type="submission" date="2020-12" db="EMBL/GenBank/DDBJ databases">
        <title>Hymenobacter sp.</title>
        <authorList>
            <person name="Kim M.K."/>
        </authorList>
    </citation>
    <scope>NUCLEOTIDE SEQUENCE [LARGE SCALE GENOMIC DNA]</scope>
    <source>
        <strain evidence="11">BT553</strain>
    </source>
</reference>
<feature type="domain" description="PIN" evidence="9">
    <location>
        <begin position="1"/>
        <end position="125"/>
    </location>
</feature>
<feature type="binding site" evidence="8">
    <location>
        <position position="100"/>
    </location>
    <ligand>
        <name>Mg(2+)</name>
        <dbReference type="ChEBI" id="CHEBI:18420"/>
    </ligand>
</feature>
<gene>
    <name evidence="8" type="primary">vapC</name>
    <name evidence="10" type="ORF">JAO74_02325</name>
</gene>
<keyword evidence="8" id="KW-0800">Toxin</keyword>
<evidence type="ECO:0000256" key="1">
    <source>
        <dbReference type="ARBA" id="ARBA00001946"/>
    </source>
</evidence>